<dbReference type="AlphaFoldDB" id="A0A2V3DUU6"/>
<dbReference type="InterPro" id="IPR006917">
    <property type="entry name" value="SOUL_heme-bd"/>
</dbReference>
<evidence type="ECO:0000313" key="1">
    <source>
        <dbReference type="EMBL" id="PXA69138.1"/>
    </source>
</evidence>
<dbReference type="Gene3D" id="3.20.80.10">
    <property type="entry name" value="Regulatory factor, effector binding domain"/>
    <property type="match status" value="2"/>
</dbReference>
<dbReference type="Pfam" id="PF04832">
    <property type="entry name" value="SOUL"/>
    <property type="match status" value="2"/>
</dbReference>
<evidence type="ECO:0000313" key="2">
    <source>
        <dbReference type="Proteomes" id="UP000246303"/>
    </source>
</evidence>
<dbReference type="OrthoDB" id="2156220at2"/>
<dbReference type="RefSeq" id="WP_110104426.1">
    <property type="nucleotide sequence ID" value="NZ_JACBZZ010000001.1"/>
</dbReference>
<comment type="caution">
    <text evidence="1">The sequence shown here is derived from an EMBL/GenBank/DDBJ whole genome shotgun (WGS) entry which is preliminary data.</text>
</comment>
<dbReference type="PANTHER" id="PTHR11220">
    <property type="entry name" value="HEME-BINDING PROTEIN-RELATED"/>
    <property type="match status" value="1"/>
</dbReference>
<dbReference type="PANTHER" id="PTHR11220:SF1">
    <property type="entry name" value="HEME-BINDING PROTEIN 2"/>
    <property type="match status" value="1"/>
</dbReference>
<dbReference type="SUPFAM" id="SSF55136">
    <property type="entry name" value="Probable bacterial effector-binding domain"/>
    <property type="match status" value="2"/>
</dbReference>
<name>A0A2V3DUU6_9MICC</name>
<reference evidence="1 2" key="1">
    <citation type="submission" date="2018-05" db="EMBL/GenBank/DDBJ databases">
        <title>Genetic diversity of glacier-inhabiting Cryobacterium bacteria in China and description of Cryobacterium mengkeensis sp. nov. and Arthrobacter glacialis sp. nov.</title>
        <authorList>
            <person name="Liu Q."/>
            <person name="Xin Y.-H."/>
        </authorList>
    </citation>
    <scope>NUCLEOTIDE SEQUENCE [LARGE SCALE GENOMIC DNA]</scope>
    <source>
        <strain evidence="1 2">GP3</strain>
    </source>
</reference>
<proteinExistence type="predicted"/>
<dbReference type="EMBL" id="QHLZ01000001">
    <property type="protein sequence ID" value="PXA69138.1"/>
    <property type="molecule type" value="Genomic_DNA"/>
</dbReference>
<protein>
    <submittedName>
        <fullName evidence="1">Heme-binding protein</fullName>
    </submittedName>
</protein>
<gene>
    <name evidence="1" type="ORF">CVS29_00740</name>
</gene>
<dbReference type="Proteomes" id="UP000246303">
    <property type="component" value="Unassembled WGS sequence"/>
</dbReference>
<sequence>MTEHLNYDLVRDYSDFQLRRYPEHLLVEVIIEGPFEEAGNRAFRYLFSYISGANRVNRTVAMTAPVIQDSSSEKIKMTAPVLQQGIAGNGAGKEGAQGEQSFRVAFILPQGTTLENAPAPTNPLVHLRAVPQSLTAVIRFSGRWSQQSYEHHRVSLTHAMNVAGLQAQGAPRFARFDPPFKPSFLRHNEIMIDVEDTE</sequence>
<dbReference type="InterPro" id="IPR011256">
    <property type="entry name" value="Reg_factor_effector_dom_sf"/>
</dbReference>
<accession>A0A2V3DUU6</accession>
<keyword evidence="2" id="KW-1185">Reference proteome</keyword>
<organism evidence="1 2">
    <name type="scientific">Arthrobacter psychrochitiniphilus</name>
    <dbReference type="NCBI Taxonomy" id="291045"/>
    <lineage>
        <taxon>Bacteria</taxon>
        <taxon>Bacillati</taxon>
        <taxon>Actinomycetota</taxon>
        <taxon>Actinomycetes</taxon>
        <taxon>Micrococcales</taxon>
        <taxon>Micrococcaceae</taxon>
        <taxon>Arthrobacter</taxon>
    </lineage>
</organism>